<dbReference type="AlphaFoldDB" id="A0A095SQM4"/>
<protein>
    <recommendedName>
        <fullName evidence="3">Phage-Barnase-EndoU-ColicinE5/D-RelE like nuclease 3 domain-containing protein</fullName>
    </recommendedName>
</protein>
<evidence type="ECO:0000313" key="2">
    <source>
        <dbReference type="Proteomes" id="UP000029554"/>
    </source>
</evidence>
<dbReference type="STRING" id="1453498.LG45_15780"/>
<dbReference type="RefSeq" id="WP_035128820.1">
    <property type="nucleotide sequence ID" value="NZ_JRHH01000006.1"/>
</dbReference>
<accession>A0A095SQM4</accession>
<evidence type="ECO:0008006" key="3">
    <source>
        <dbReference type="Google" id="ProtNLM"/>
    </source>
</evidence>
<keyword evidence="2" id="KW-1185">Reference proteome</keyword>
<dbReference type="EMBL" id="JRHH01000006">
    <property type="protein sequence ID" value="KGD66887.1"/>
    <property type="molecule type" value="Genomic_DNA"/>
</dbReference>
<name>A0A095SQM4_9FLAO</name>
<dbReference type="Proteomes" id="UP000029554">
    <property type="component" value="Unassembled WGS sequence"/>
</dbReference>
<comment type="caution">
    <text evidence="1">The sequence shown here is derived from an EMBL/GenBank/DDBJ whole genome shotgun (WGS) entry which is preliminary data.</text>
</comment>
<reference evidence="1 2" key="1">
    <citation type="submission" date="2014-09" db="EMBL/GenBank/DDBJ databases">
        <title>Whole Genome Shotgun of Flavobacterium aquatile LMG 4008.</title>
        <authorList>
            <person name="Gale A.N."/>
            <person name="Pipes S.E."/>
            <person name="Newman J.D."/>
        </authorList>
    </citation>
    <scope>NUCLEOTIDE SEQUENCE [LARGE SCALE GENOMIC DNA]</scope>
    <source>
        <strain evidence="1 2">LMG 4008</strain>
    </source>
</reference>
<evidence type="ECO:0000313" key="1">
    <source>
        <dbReference type="EMBL" id="KGD66887.1"/>
    </source>
</evidence>
<organism evidence="1 2">
    <name type="scientific">Flavobacterium aquatile LMG 4008 = ATCC 11947</name>
    <dbReference type="NCBI Taxonomy" id="1453498"/>
    <lineage>
        <taxon>Bacteria</taxon>
        <taxon>Pseudomonadati</taxon>
        <taxon>Bacteroidota</taxon>
        <taxon>Flavobacteriia</taxon>
        <taxon>Flavobacteriales</taxon>
        <taxon>Flavobacteriaceae</taxon>
        <taxon>Flavobacterium</taxon>
    </lineage>
</organism>
<proteinExistence type="predicted"/>
<dbReference type="OrthoDB" id="1094062at2"/>
<gene>
    <name evidence="1" type="ORF">LG45_15780</name>
</gene>
<sequence length="161" mass="19180">MDLLDLDDHIPYLGINPSAAHLQELYQVFKADFIDTVFYFDGCRVKIDVANSKEEGFETYPHTFVKIITRGDKGKRVFDKKRANKIHWIKPILENKDTEDVICFQFLEADGKIRDYFWFKEGNFLVVMEKITPDYMIISCFHIDDARNQKYYEDKYTKRVK</sequence>
<dbReference type="eggNOG" id="ENOG5030TNR">
    <property type="taxonomic scope" value="Bacteria"/>
</dbReference>